<dbReference type="CDD" id="cd00009">
    <property type="entry name" value="AAA"/>
    <property type="match status" value="1"/>
</dbReference>
<dbReference type="InterPro" id="IPR025944">
    <property type="entry name" value="Sigma_54_int_dom_CS"/>
</dbReference>
<protein>
    <submittedName>
        <fullName evidence="11">Response regulator containing CheY-like receiver, AAA-type ATPase, and DNA-binding domain</fullName>
    </submittedName>
</protein>
<keyword evidence="5" id="KW-0805">Transcription regulation</keyword>
<dbReference type="GO" id="GO:0005524">
    <property type="term" value="F:ATP binding"/>
    <property type="evidence" value="ECO:0007669"/>
    <property type="project" value="UniProtKB-KW"/>
</dbReference>
<keyword evidence="1 8" id="KW-0597">Phosphoprotein</keyword>
<keyword evidence="7" id="KW-0804">Transcription</keyword>
<dbReference type="PROSITE" id="PS00688">
    <property type="entry name" value="SIGMA54_INTERACT_3"/>
    <property type="match status" value="1"/>
</dbReference>
<feature type="domain" description="Sigma-54 factor interaction" evidence="9">
    <location>
        <begin position="145"/>
        <end position="374"/>
    </location>
</feature>
<dbReference type="Gene3D" id="3.40.50.300">
    <property type="entry name" value="P-loop containing nucleotide triphosphate hydrolases"/>
    <property type="match status" value="1"/>
</dbReference>
<dbReference type="CDD" id="cd17549">
    <property type="entry name" value="REC_DctD-like"/>
    <property type="match status" value="1"/>
</dbReference>
<dbReference type="AlphaFoldDB" id="A0A0C5UYS0"/>
<dbReference type="InterPro" id="IPR058031">
    <property type="entry name" value="AAA_lid_NorR"/>
</dbReference>
<dbReference type="PROSITE" id="PS00676">
    <property type="entry name" value="SIGMA54_INTERACT_2"/>
    <property type="match status" value="1"/>
</dbReference>
<sequence>MNAFKVFFVDDDPAIRLSMQQMLELEDIDVQCFASGEVLFNLIDASFNGMVITDFNMPSPNGLEILERIQQIDVNIPVVLITGHGDISMAVEAMRNGAYDFIEKPYETEPLLEVIHRAAEKRLLTLENRDLKSQLKFNSRPGPRVLGHSKAMKQVFSVLDAIVDTSADVLLHGETGCGKDLIARWLHEASSRKDHNYVAINCGAVPENLIESELFGHEAGAFTGADKKRIGKFEHADGGTVFLDEIESMPLNLQVKLLRVLEERKVERLGSNKSINLDIRIITATKTNLKELSDRGEFRADLYYRLNIVKVDIPTLKDRIQDVPLLFQHFVLIAAARYDREIIHPPEARISALLQHDWPGNVRELRNLAERYVLMGESAFDQLADPFERELQSRNTLAEMMDQYEAHLIAAALRDHQGSIKDTLVALGLARKTLYEKMKKYGLDKNDYKNES</sequence>
<dbReference type="InterPro" id="IPR027417">
    <property type="entry name" value="P-loop_NTPase"/>
</dbReference>
<dbReference type="PANTHER" id="PTHR32071">
    <property type="entry name" value="TRANSCRIPTIONAL REGULATORY PROTEIN"/>
    <property type="match status" value="1"/>
</dbReference>
<reference evidence="11 12" key="1">
    <citation type="submission" date="2014-01" db="EMBL/GenBank/DDBJ databases">
        <title>Full genme sequencing of cellulolytic bacterium Gynuella sunshinyii YC6258T gen. nov., sp. nov.</title>
        <authorList>
            <person name="Khan H."/>
            <person name="Chung E.J."/>
            <person name="Chung Y.R."/>
        </authorList>
    </citation>
    <scope>NUCLEOTIDE SEQUENCE [LARGE SCALE GENOMIC DNA]</scope>
    <source>
        <strain evidence="11 12">YC6258</strain>
    </source>
</reference>
<dbReference type="Pfam" id="PF00072">
    <property type="entry name" value="Response_reg"/>
    <property type="match status" value="1"/>
</dbReference>
<evidence type="ECO:0000256" key="3">
    <source>
        <dbReference type="ARBA" id="ARBA00022840"/>
    </source>
</evidence>
<dbReference type="SUPFAM" id="SSF52540">
    <property type="entry name" value="P-loop containing nucleoside triphosphate hydrolases"/>
    <property type="match status" value="1"/>
</dbReference>
<feature type="modified residue" description="4-aspartylphosphate" evidence="8">
    <location>
        <position position="54"/>
    </location>
</feature>
<keyword evidence="4" id="KW-0902">Two-component regulatory system</keyword>
<evidence type="ECO:0000256" key="6">
    <source>
        <dbReference type="ARBA" id="ARBA00023125"/>
    </source>
</evidence>
<dbReference type="GO" id="GO:0000160">
    <property type="term" value="P:phosphorelay signal transduction system"/>
    <property type="evidence" value="ECO:0007669"/>
    <property type="project" value="UniProtKB-KW"/>
</dbReference>
<gene>
    <name evidence="11" type="ORF">YC6258_00420</name>
</gene>
<accession>A0A0C5UYS0</accession>
<dbReference type="Pfam" id="PF00158">
    <property type="entry name" value="Sigma54_activat"/>
    <property type="match status" value="1"/>
</dbReference>
<dbReference type="SUPFAM" id="SSF46689">
    <property type="entry name" value="Homeodomain-like"/>
    <property type="match status" value="1"/>
</dbReference>
<dbReference type="RefSeq" id="WP_044615523.1">
    <property type="nucleotide sequence ID" value="NZ_CP007142.1"/>
</dbReference>
<dbReference type="InterPro" id="IPR009057">
    <property type="entry name" value="Homeodomain-like_sf"/>
</dbReference>
<dbReference type="STRING" id="1445510.YC6258_00420"/>
<dbReference type="PROSITE" id="PS50110">
    <property type="entry name" value="RESPONSE_REGULATORY"/>
    <property type="match status" value="1"/>
</dbReference>
<dbReference type="InterPro" id="IPR002197">
    <property type="entry name" value="HTH_Fis"/>
</dbReference>
<evidence type="ECO:0000256" key="8">
    <source>
        <dbReference type="PROSITE-ProRule" id="PRU00169"/>
    </source>
</evidence>
<name>A0A0C5UYS0_9GAMM</name>
<dbReference type="SMART" id="SM00448">
    <property type="entry name" value="REC"/>
    <property type="match status" value="1"/>
</dbReference>
<evidence type="ECO:0000256" key="5">
    <source>
        <dbReference type="ARBA" id="ARBA00023015"/>
    </source>
</evidence>
<evidence type="ECO:0000259" key="10">
    <source>
        <dbReference type="PROSITE" id="PS50110"/>
    </source>
</evidence>
<dbReference type="EMBL" id="CP007142">
    <property type="protein sequence ID" value="AJQ92470.1"/>
    <property type="molecule type" value="Genomic_DNA"/>
</dbReference>
<dbReference type="KEGG" id="gsn:YC6258_00420"/>
<dbReference type="FunFam" id="3.40.50.2300:FF:000018">
    <property type="entry name" value="DNA-binding transcriptional regulator NtrC"/>
    <property type="match status" value="1"/>
</dbReference>
<dbReference type="Proteomes" id="UP000032266">
    <property type="component" value="Chromosome"/>
</dbReference>
<dbReference type="GO" id="GO:0006355">
    <property type="term" value="P:regulation of DNA-templated transcription"/>
    <property type="evidence" value="ECO:0007669"/>
    <property type="project" value="InterPro"/>
</dbReference>
<dbReference type="Pfam" id="PF02954">
    <property type="entry name" value="HTH_8"/>
    <property type="match status" value="1"/>
</dbReference>
<evidence type="ECO:0000256" key="7">
    <source>
        <dbReference type="ARBA" id="ARBA00023163"/>
    </source>
</evidence>
<dbReference type="PROSITE" id="PS50045">
    <property type="entry name" value="SIGMA54_INTERACT_4"/>
    <property type="match status" value="1"/>
</dbReference>
<dbReference type="InterPro" id="IPR003593">
    <property type="entry name" value="AAA+_ATPase"/>
</dbReference>
<evidence type="ECO:0000313" key="12">
    <source>
        <dbReference type="Proteomes" id="UP000032266"/>
    </source>
</evidence>
<keyword evidence="2" id="KW-0547">Nucleotide-binding</keyword>
<dbReference type="Gene3D" id="1.10.10.60">
    <property type="entry name" value="Homeodomain-like"/>
    <property type="match status" value="1"/>
</dbReference>
<keyword evidence="6 11" id="KW-0238">DNA-binding</keyword>
<keyword evidence="3" id="KW-0067">ATP-binding</keyword>
<dbReference type="InterPro" id="IPR025943">
    <property type="entry name" value="Sigma_54_int_dom_ATP-bd_2"/>
</dbReference>
<feature type="domain" description="Response regulatory" evidence="10">
    <location>
        <begin position="5"/>
        <end position="119"/>
    </location>
</feature>
<dbReference type="InterPro" id="IPR001789">
    <property type="entry name" value="Sig_transdc_resp-reg_receiver"/>
</dbReference>
<dbReference type="GO" id="GO:0043565">
    <property type="term" value="F:sequence-specific DNA binding"/>
    <property type="evidence" value="ECO:0007669"/>
    <property type="project" value="InterPro"/>
</dbReference>
<dbReference type="SMART" id="SM00382">
    <property type="entry name" value="AAA"/>
    <property type="match status" value="1"/>
</dbReference>
<dbReference type="OrthoDB" id="9804019at2"/>
<dbReference type="PATRIC" id="fig|1445510.3.peg.407"/>
<dbReference type="FunFam" id="3.40.50.300:FF:000006">
    <property type="entry name" value="DNA-binding transcriptional regulator NtrC"/>
    <property type="match status" value="1"/>
</dbReference>
<dbReference type="Gene3D" id="3.40.50.2300">
    <property type="match status" value="1"/>
</dbReference>
<evidence type="ECO:0000259" key="9">
    <source>
        <dbReference type="PROSITE" id="PS50045"/>
    </source>
</evidence>
<evidence type="ECO:0000256" key="4">
    <source>
        <dbReference type="ARBA" id="ARBA00023012"/>
    </source>
</evidence>
<dbReference type="SUPFAM" id="SSF52172">
    <property type="entry name" value="CheY-like"/>
    <property type="match status" value="1"/>
</dbReference>
<dbReference type="HOGENOM" id="CLU_000445_0_5_6"/>
<dbReference type="InterPro" id="IPR011006">
    <property type="entry name" value="CheY-like_superfamily"/>
</dbReference>
<proteinExistence type="predicted"/>
<dbReference type="InterPro" id="IPR002078">
    <property type="entry name" value="Sigma_54_int"/>
</dbReference>
<organism evidence="11 12">
    <name type="scientific">Gynuella sunshinyii YC6258</name>
    <dbReference type="NCBI Taxonomy" id="1445510"/>
    <lineage>
        <taxon>Bacteria</taxon>
        <taxon>Pseudomonadati</taxon>
        <taxon>Pseudomonadota</taxon>
        <taxon>Gammaproteobacteria</taxon>
        <taxon>Oceanospirillales</taxon>
        <taxon>Saccharospirillaceae</taxon>
        <taxon>Gynuella</taxon>
    </lineage>
</organism>
<evidence type="ECO:0000313" key="11">
    <source>
        <dbReference type="EMBL" id="AJQ92470.1"/>
    </source>
</evidence>
<keyword evidence="12" id="KW-1185">Reference proteome</keyword>
<evidence type="ECO:0000256" key="2">
    <source>
        <dbReference type="ARBA" id="ARBA00022741"/>
    </source>
</evidence>
<dbReference type="PANTHER" id="PTHR32071:SF57">
    <property type="entry name" value="C4-DICARBOXYLATE TRANSPORT TRANSCRIPTIONAL REGULATORY PROTEIN DCTD"/>
    <property type="match status" value="1"/>
</dbReference>
<dbReference type="Gene3D" id="1.10.8.60">
    <property type="match status" value="1"/>
</dbReference>
<dbReference type="Pfam" id="PF25601">
    <property type="entry name" value="AAA_lid_14"/>
    <property type="match status" value="1"/>
</dbReference>
<evidence type="ECO:0000256" key="1">
    <source>
        <dbReference type="ARBA" id="ARBA00022553"/>
    </source>
</evidence>